<keyword evidence="5" id="KW-1185">Reference proteome</keyword>
<gene>
    <name evidence="4" type="ORF">U6A24_13360</name>
</gene>
<name>A0ABU5ZX60_9FLAO</name>
<accession>A0ABU5ZX60</accession>
<evidence type="ECO:0000313" key="4">
    <source>
        <dbReference type="EMBL" id="MEB3346459.1"/>
    </source>
</evidence>
<dbReference type="EMBL" id="JAYKLX010000006">
    <property type="protein sequence ID" value="MEB3346459.1"/>
    <property type="molecule type" value="Genomic_DNA"/>
</dbReference>
<dbReference type="InterPro" id="IPR024983">
    <property type="entry name" value="CHAT_dom"/>
</dbReference>
<feature type="domain" description="CHAT" evidence="3">
    <location>
        <begin position="626"/>
        <end position="912"/>
    </location>
</feature>
<evidence type="ECO:0000256" key="2">
    <source>
        <dbReference type="SAM" id="Phobius"/>
    </source>
</evidence>
<organism evidence="4 5">
    <name type="scientific">Aquimarina gracilis</name>
    <dbReference type="NCBI Taxonomy" id="874422"/>
    <lineage>
        <taxon>Bacteria</taxon>
        <taxon>Pseudomonadati</taxon>
        <taxon>Bacteroidota</taxon>
        <taxon>Flavobacteriia</taxon>
        <taxon>Flavobacteriales</taxon>
        <taxon>Flavobacteriaceae</taxon>
        <taxon>Aquimarina</taxon>
    </lineage>
</organism>
<dbReference type="InterPro" id="IPR011990">
    <property type="entry name" value="TPR-like_helical_dom_sf"/>
</dbReference>
<dbReference type="Pfam" id="PF12770">
    <property type="entry name" value="CHAT"/>
    <property type="match status" value="1"/>
</dbReference>
<dbReference type="SMART" id="SM00028">
    <property type="entry name" value="TPR"/>
    <property type="match status" value="6"/>
</dbReference>
<dbReference type="Gene3D" id="1.25.40.10">
    <property type="entry name" value="Tetratricopeptide repeat domain"/>
    <property type="match status" value="2"/>
</dbReference>
<proteinExistence type="predicted"/>
<feature type="transmembrane region" description="Helical" evidence="2">
    <location>
        <begin position="922"/>
        <end position="941"/>
    </location>
</feature>
<dbReference type="PROSITE" id="PS50005">
    <property type="entry name" value="TPR"/>
    <property type="match status" value="2"/>
</dbReference>
<keyword evidence="2" id="KW-1133">Transmembrane helix</keyword>
<dbReference type="Proteomes" id="UP001327027">
    <property type="component" value="Unassembled WGS sequence"/>
</dbReference>
<feature type="repeat" description="TPR" evidence="1">
    <location>
        <begin position="240"/>
        <end position="273"/>
    </location>
</feature>
<feature type="repeat" description="TPR" evidence="1">
    <location>
        <begin position="115"/>
        <end position="148"/>
    </location>
</feature>
<keyword evidence="1" id="KW-0802">TPR repeat</keyword>
<dbReference type="PANTHER" id="PTHR10098:SF108">
    <property type="entry name" value="TETRATRICOPEPTIDE REPEAT PROTEIN 28"/>
    <property type="match status" value="1"/>
</dbReference>
<keyword evidence="2" id="KW-0472">Membrane</keyword>
<reference evidence="4 5" key="1">
    <citation type="journal article" date="2013" name="Int. J. Syst. Evol. Microbiol.">
        <title>Aquimarina gracilis sp. nov., isolated from the gut microflora of a mussel, Mytilus coruscus, and emended description of Aquimarina spongiae.</title>
        <authorList>
            <person name="Park S.C."/>
            <person name="Choe H.N."/>
            <person name="Baik K.S."/>
            <person name="Seong C.N."/>
        </authorList>
    </citation>
    <scope>NUCLEOTIDE SEQUENCE [LARGE SCALE GENOMIC DNA]</scope>
    <source>
        <strain evidence="4 5">PSC32</strain>
    </source>
</reference>
<dbReference type="RefSeq" id="WP_324180488.1">
    <property type="nucleotide sequence ID" value="NZ_BAABAW010000006.1"/>
</dbReference>
<evidence type="ECO:0000256" key="1">
    <source>
        <dbReference type="PROSITE-ProRule" id="PRU00339"/>
    </source>
</evidence>
<evidence type="ECO:0000259" key="3">
    <source>
        <dbReference type="Pfam" id="PF12770"/>
    </source>
</evidence>
<keyword evidence="2" id="KW-0812">Transmembrane</keyword>
<dbReference type="PANTHER" id="PTHR10098">
    <property type="entry name" value="RAPSYN-RELATED"/>
    <property type="match status" value="1"/>
</dbReference>
<evidence type="ECO:0000313" key="5">
    <source>
        <dbReference type="Proteomes" id="UP001327027"/>
    </source>
</evidence>
<dbReference type="Pfam" id="PF13181">
    <property type="entry name" value="TPR_8"/>
    <property type="match status" value="1"/>
</dbReference>
<dbReference type="InterPro" id="IPR019734">
    <property type="entry name" value="TPR_rpt"/>
</dbReference>
<protein>
    <submittedName>
        <fullName evidence="4">CHAT domain-containing tetratricopeptide repeat protein</fullName>
    </submittedName>
</protein>
<comment type="caution">
    <text evidence="4">The sequence shown here is derived from an EMBL/GenBank/DDBJ whole genome shotgun (WGS) entry which is preliminary data.</text>
</comment>
<dbReference type="SUPFAM" id="SSF48452">
    <property type="entry name" value="TPR-like"/>
    <property type="match status" value="1"/>
</dbReference>
<sequence length="949" mass="109740">MTITPPSVITVCFLLFVSLSWATVQKNASFFDRYYQEINQNLKHGNYEKNIELIDRIVQQQEFIELDCYLKGRIFHKIGVSLYKLDREKEAIDYYKNKALKVWGNCEGVPQSERAKTIYNIGVSYQYLGELENAKDFLDRALIFFETDAEYPKYELAKKYHGIGKFHKELNDIFRAELYLLNALNLYKEDEKTINQFEVINNLITMNMEFKDYEKAKNYINQALMIYNQFHYQIPKIDLALIYLNAGTTYLGLKEYKIAKQMAQNALELLDKNKEPFYYSIGLELLAIINADLENFDSSEQYMNDVLEIRKQLGVDGDYQDAIARGYENLCDVLIRKGDIDQANISLHKAFEFLLPDEEFDRNNLPIIKKSKILDDRHLIRLIELKTKIFEAQYKDSKNLKFLKKVLLAQHKIDSVINRSLFNFQFEQSKLNFLELKFDHYGKAVEDALELYRITDNQFYLQEAYHFSSKTKAIVLQYELNQVNALQSNVSSEVLKKEKELREEMHKQGALLTEANSSNKDSLLNTFTKAQYALDSYLKEVEKKEPAYIKEKYAFIRPPELKKVQKDLPKDMVVIEYFLTENTMYSFWLTNTEFIPITIPYTEDLKKSFDQFIAQCHNPKTEVSKKLSNDIYNALLQEGLGRIGTSIKRICIIPDGALHKLSFEALTSNQNAPQKYLIENYAISYSYALALLFRNHHKKELSNYIGFGSKYSTDLNQKLKARKRFFGNENLSQLTLSQEEIKRGAAIFDGNTFIDHEATLENFLAYGTQADIIHLSLHGLVDIDNPNKSCIIFDDRKEEFILSPQDLYSNRLQADLVLLSACHSASGKIYNGEGVQGMSKSFLLGGAHNILSSLWNASEASSMAITTTFLEYIHEGQPIDLALYQSKLDYLSKSEPNKRHPYYWANFILLGEIESSNSSLPVFVWVALIGILILFIALIIVSSKKKSSL</sequence>